<reference evidence="2" key="1">
    <citation type="journal article" date="2023" name="G3 (Bethesda)">
        <title>Whole genome assembly and annotation of the endangered Caribbean coral Acropora cervicornis.</title>
        <authorList>
            <person name="Selwyn J.D."/>
            <person name="Vollmer S.V."/>
        </authorList>
    </citation>
    <scope>NUCLEOTIDE SEQUENCE</scope>
    <source>
        <strain evidence="2">K2</strain>
    </source>
</reference>
<name>A0AAD9QY68_ACRCE</name>
<reference evidence="2" key="2">
    <citation type="journal article" date="2023" name="Science">
        <title>Genomic signatures of disease resistance in endangered staghorn corals.</title>
        <authorList>
            <person name="Vollmer S.V."/>
            <person name="Selwyn J.D."/>
            <person name="Despard B.A."/>
            <person name="Roesel C.L."/>
        </authorList>
    </citation>
    <scope>NUCLEOTIDE SEQUENCE</scope>
    <source>
        <strain evidence="2">K2</strain>
    </source>
</reference>
<dbReference type="PANTHER" id="PTHR46289">
    <property type="entry name" value="52 KDA REPRESSOR OF THE INHIBITOR OF THE PROTEIN KINASE-LIKE PROTEIN-RELATED"/>
    <property type="match status" value="1"/>
</dbReference>
<dbReference type="GO" id="GO:0046983">
    <property type="term" value="F:protein dimerization activity"/>
    <property type="evidence" value="ECO:0007669"/>
    <property type="project" value="InterPro"/>
</dbReference>
<dbReference type="InterPro" id="IPR052958">
    <property type="entry name" value="IFN-induced_PKR_regulator"/>
</dbReference>
<dbReference type="PANTHER" id="PTHR46289:SF16">
    <property type="entry name" value="52 KDA REPRESSOR OF THE INHIBITOR OF THE PROTEIN KINASE"/>
    <property type="match status" value="1"/>
</dbReference>
<dbReference type="EMBL" id="JARQWQ010000010">
    <property type="protein sequence ID" value="KAK2569438.1"/>
    <property type="molecule type" value="Genomic_DNA"/>
</dbReference>
<evidence type="ECO:0000259" key="1">
    <source>
        <dbReference type="Pfam" id="PF05699"/>
    </source>
</evidence>
<dbReference type="InterPro" id="IPR008906">
    <property type="entry name" value="HATC_C_dom"/>
</dbReference>
<dbReference type="AlphaFoldDB" id="A0AAD9QY68"/>
<protein>
    <submittedName>
        <fullName evidence="2">52 kDa repressor of the inhibitor of the protein kinase</fullName>
    </submittedName>
</protein>
<feature type="domain" description="HAT C-terminal dimerisation" evidence="1">
    <location>
        <begin position="23"/>
        <end position="81"/>
    </location>
</feature>
<comment type="caution">
    <text evidence="2">The sequence shown here is derived from an EMBL/GenBank/DDBJ whole genome shotgun (WGS) entry which is preliminary data.</text>
</comment>
<evidence type="ECO:0000313" key="2">
    <source>
        <dbReference type="EMBL" id="KAK2569438.1"/>
    </source>
</evidence>
<proteinExistence type="predicted"/>
<dbReference type="Pfam" id="PF05699">
    <property type="entry name" value="Dimer_Tnp_hAT"/>
    <property type="match status" value="1"/>
</dbReference>
<organism evidence="2 3">
    <name type="scientific">Acropora cervicornis</name>
    <name type="common">Staghorn coral</name>
    <dbReference type="NCBI Taxonomy" id="6130"/>
    <lineage>
        <taxon>Eukaryota</taxon>
        <taxon>Metazoa</taxon>
        <taxon>Cnidaria</taxon>
        <taxon>Anthozoa</taxon>
        <taxon>Hexacorallia</taxon>
        <taxon>Scleractinia</taxon>
        <taxon>Astrocoeniina</taxon>
        <taxon>Acroporidae</taxon>
        <taxon>Acropora</taxon>
    </lineage>
</organism>
<keyword evidence="3" id="KW-1185">Reference proteome</keyword>
<gene>
    <name evidence="2" type="ORF">P5673_006366</name>
</gene>
<accession>A0AAD9QY68</accession>
<dbReference type="Proteomes" id="UP001249851">
    <property type="component" value="Unassembled WGS sequence"/>
</dbReference>
<evidence type="ECO:0000313" key="3">
    <source>
        <dbReference type="Proteomes" id="UP001249851"/>
    </source>
</evidence>
<sequence length="87" mass="9921">MWERGDPSTVPATVAAALKEIDSGMYPNITERFKFFSTLPVTTCECERNVSALRRLKTYFRSTMSQTRLTGLALLLIHYNMDIALMK</sequence>